<reference evidence="7 8" key="1">
    <citation type="submission" date="2021-06" db="EMBL/GenBank/DDBJ databases">
        <authorList>
            <person name="Sun Q."/>
            <person name="Li D."/>
        </authorList>
    </citation>
    <scope>NUCLEOTIDE SEQUENCE [LARGE SCALE GENOMIC DNA]</scope>
    <source>
        <strain evidence="7 8">MSJ-1</strain>
    </source>
</reference>
<dbReference type="InterPro" id="IPR015793">
    <property type="entry name" value="Pyrv_Knase_brl"/>
</dbReference>
<evidence type="ECO:0000259" key="6">
    <source>
        <dbReference type="Pfam" id="PF02887"/>
    </source>
</evidence>
<comment type="caution">
    <text evidence="7">The sequence shown here is derived from an EMBL/GenBank/DDBJ whole genome shotgun (WGS) entry which is preliminary data.</text>
</comment>
<dbReference type="Pfam" id="PF00224">
    <property type="entry name" value="PK"/>
    <property type="match status" value="1"/>
</dbReference>
<keyword evidence="7" id="KW-0670">Pyruvate</keyword>
<name>A0ABS6FDJ3_9FIRM</name>
<dbReference type="Pfam" id="PF00391">
    <property type="entry name" value="PEP-utilizers"/>
    <property type="match status" value="1"/>
</dbReference>
<proteinExistence type="predicted"/>
<feature type="domain" description="PEP-utilising enzyme mobile" evidence="5">
    <location>
        <begin position="503"/>
        <end position="568"/>
    </location>
</feature>
<dbReference type="RefSeq" id="WP_216547903.1">
    <property type="nucleotide sequence ID" value="NZ_JAHLQO010000001.1"/>
</dbReference>
<dbReference type="InterPro" id="IPR015795">
    <property type="entry name" value="Pyrv_Knase_C"/>
</dbReference>
<dbReference type="GO" id="GO:0004743">
    <property type="term" value="F:pyruvate kinase activity"/>
    <property type="evidence" value="ECO:0007669"/>
    <property type="project" value="UniProtKB-EC"/>
</dbReference>
<dbReference type="EMBL" id="JAHLQO010000001">
    <property type="protein sequence ID" value="MBU5668255.1"/>
    <property type="molecule type" value="Genomic_DNA"/>
</dbReference>
<feature type="domain" description="Pyruvate kinase C-terminal" evidence="6">
    <location>
        <begin position="356"/>
        <end position="467"/>
    </location>
</feature>
<accession>A0ABS6FDJ3</accession>
<evidence type="ECO:0000259" key="4">
    <source>
        <dbReference type="Pfam" id="PF00224"/>
    </source>
</evidence>
<evidence type="ECO:0000313" key="7">
    <source>
        <dbReference type="EMBL" id="MBU5668255.1"/>
    </source>
</evidence>
<evidence type="ECO:0000256" key="1">
    <source>
        <dbReference type="ARBA" id="ARBA00022679"/>
    </source>
</evidence>
<evidence type="ECO:0000256" key="3">
    <source>
        <dbReference type="NCBIfam" id="TIGR01064"/>
    </source>
</evidence>
<dbReference type="Pfam" id="PF02887">
    <property type="entry name" value="PK_C"/>
    <property type="match status" value="1"/>
</dbReference>
<gene>
    <name evidence="7" type="primary">pyk</name>
    <name evidence="7" type="ORF">KQI68_00220</name>
</gene>
<dbReference type="GO" id="GO:0016301">
    <property type="term" value="F:kinase activity"/>
    <property type="evidence" value="ECO:0007669"/>
    <property type="project" value="UniProtKB-KW"/>
</dbReference>
<dbReference type="NCBIfam" id="TIGR01064">
    <property type="entry name" value="pyruv_kin"/>
    <property type="match status" value="1"/>
</dbReference>
<dbReference type="NCBIfam" id="NF004491">
    <property type="entry name" value="PRK05826.1"/>
    <property type="match status" value="1"/>
</dbReference>
<sequence>MKKTKIVATIGPASENEEVLRKLIDEGINVCRLNFSHGTHEEHRKKILLIKKLRKELDIPMGIMLDTKGPEIRLGDFEGEILLKPEKEFTLTPRDIMGDENIGSISYKELYKDIKTGDRILIDDGLVELKVTAIKGEDIVTEVQNSGLISSHKGVNVPGADLNLPILTEKDVSDLKFGVEEDVDFIAASFVRSKEDVIEIRKVLEESKDYTTKIISKIESKKAVELIDEIIDVSDGIMVARGDLGVEIETEAVPIIQKEIIRKCNIAGKFVITATQMLDSMMRNPRPTRAETNDVANAVLDGTSAVMLSGETASGKYPVESVRTMRKILEYTERTIDHDEILKNRMKDVETSMTNSIGKSACQVAKDLDAKAIITATTSGNTSKAIAKFRPKTEIIASTPFEKIKNQLSIVWGVNPVKVPSFKDTDNLIDASIDVAVSKGYLKSGDLIVLTAGVPAGIAGSTNLLKIENVSEILGRGTAIGKKKKKARAIVIREEKDLENFFDGDIIVTRFTDASMISFMEKSSGFITEEAGFTSHGAITAISLEKAAIVGVDGITDKIKTGDIITMESDGSVRR</sequence>
<feature type="domain" description="Pyruvate kinase barrel" evidence="4">
    <location>
        <begin position="1"/>
        <end position="322"/>
    </location>
</feature>
<evidence type="ECO:0000259" key="5">
    <source>
        <dbReference type="Pfam" id="PF00391"/>
    </source>
</evidence>
<dbReference type="InterPro" id="IPR008279">
    <property type="entry name" value="PEP-util_enz_mobile_dom"/>
</dbReference>
<evidence type="ECO:0000313" key="8">
    <source>
        <dbReference type="Proteomes" id="UP000783742"/>
    </source>
</evidence>
<protein>
    <recommendedName>
        <fullName evidence="3">Pyruvate kinase</fullName>
        <ecNumber evidence="3">2.7.1.40</ecNumber>
    </recommendedName>
</protein>
<keyword evidence="7" id="KW-0418">Kinase</keyword>
<dbReference type="EC" id="2.7.1.40" evidence="3"/>
<dbReference type="InterPro" id="IPR001697">
    <property type="entry name" value="Pyr_Knase"/>
</dbReference>
<keyword evidence="2" id="KW-0479">Metal-binding</keyword>
<keyword evidence="1 7" id="KW-0808">Transferase</keyword>
<organism evidence="7 8">
    <name type="scientific">Peptoniphilus ovalis</name>
    <dbReference type="NCBI Taxonomy" id="2841503"/>
    <lineage>
        <taxon>Bacteria</taxon>
        <taxon>Bacillati</taxon>
        <taxon>Bacillota</taxon>
        <taxon>Tissierellia</taxon>
        <taxon>Tissierellales</taxon>
        <taxon>Peptoniphilaceae</taxon>
        <taxon>Peptoniphilus</taxon>
    </lineage>
</organism>
<keyword evidence="8" id="KW-1185">Reference proteome</keyword>
<evidence type="ECO:0000256" key="2">
    <source>
        <dbReference type="ARBA" id="ARBA00022723"/>
    </source>
</evidence>
<dbReference type="NCBIfam" id="NF004978">
    <property type="entry name" value="PRK06354.1"/>
    <property type="match status" value="1"/>
</dbReference>
<dbReference type="PANTHER" id="PTHR11817">
    <property type="entry name" value="PYRUVATE KINASE"/>
    <property type="match status" value="1"/>
</dbReference>
<dbReference type="Proteomes" id="UP000783742">
    <property type="component" value="Unassembled WGS sequence"/>
</dbReference>